<protein>
    <submittedName>
        <fullName evidence="2">Methyltransferase domain-containing protein</fullName>
    </submittedName>
</protein>
<dbReference type="Proteomes" id="UP001165444">
    <property type="component" value="Unassembled WGS sequence"/>
</dbReference>
<accession>A0ABT0BZQ5</accession>
<keyword evidence="2" id="KW-0489">Methyltransferase</keyword>
<evidence type="ECO:0000313" key="3">
    <source>
        <dbReference type="Proteomes" id="UP001165444"/>
    </source>
</evidence>
<dbReference type="EMBL" id="JAKZMM010000011">
    <property type="protein sequence ID" value="MCJ2380155.1"/>
    <property type="molecule type" value="Genomic_DNA"/>
</dbReference>
<dbReference type="SUPFAM" id="SSF53335">
    <property type="entry name" value="S-adenosyl-L-methionine-dependent methyltransferases"/>
    <property type="match status" value="1"/>
</dbReference>
<organism evidence="2 3">
    <name type="scientific">Parabacteroides faecalis</name>
    <dbReference type="NCBI Taxonomy" id="2924040"/>
    <lineage>
        <taxon>Bacteria</taxon>
        <taxon>Pseudomonadati</taxon>
        <taxon>Bacteroidota</taxon>
        <taxon>Bacteroidia</taxon>
        <taxon>Bacteroidales</taxon>
        <taxon>Tannerellaceae</taxon>
        <taxon>Parabacteroides</taxon>
    </lineage>
</organism>
<dbReference type="RefSeq" id="WP_243323883.1">
    <property type="nucleotide sequence ID" value="NZ_JAKZMM010000011.1"/>
</dbReference>
<dbReference type="PANTHER" id="PTHR43591">
    <property type="entry name" value="METHYLTRANSFERASE"/>
    <property type="match status" value="1"/>
</dbReference>
<name>A0ABT0BZQ5_9BACT</name>
<dbReference type="GO" id="GO:0032259">
    <property type="term" value="P:methylation"/>
    <property type="evidence" value="ECO:0007669"/>
    <property type="project" value="UniProtKB-KW"/>
</dbReference>
<dbReference type="InterPro" id="IPR013216">
    <property type="entry name" value="Methyltransf_11"/>
</dbReference>
<evidence type="ECO:0000313" key="2">
    <source>
        <dbReference type="EMBL" id="MCJ2380155.1"/>
    </source>
</evidence>
<dbReference type="GO" id="GO:0008168">
    <property type="term" value="F:methyltransferase activity"/>
    <property type="evidence" value="ECO:0007669"/>
    <property type="project" value="UniProtKB-KW"/>
</dbReference>
<proteinExistence type="predicted"/>
<keyword evidence="2" id="KW-0808">Transferase</keyword>
<dbReference type="CDD" id="cd02440">
    <property type="entry name" value="AdoMet_MTases"/>
    <property type="match status" value="1"/>
</dbReference>
<feature type="domain" description="Methyltransferase type 11" evidence="1">
    <location>
        <begin position="47"/>
        <end position="141"/>
    </location>
</feature>
<sequence>MNAKKESQESFDRQALTYDMDRNGSHAREQYSIILQKMENFRFANVLDVGCGTGEILKRIHKRYPEVSLTGVDISEKMLEVAKVKIGNKATLLWADAEMLPFSDATFDLIVCSDSFHHYPNPQKVLAEFRRVLKGGGNLLICDYSIGFPLRQLMNLFIRFSHDGDVHIYSKEEITKLVIQASFSNIQYERTNATAFIITGEKCK</sequence>
<comment type="caution">
    <text evidence="2">The sequence shown here is derived from an EMBL/GenBank/DDBJ whole genome shotgun (WGS) entry which is preliminary data.</text>
</comment>
<gene>
    <name evidence="2" type="ORF">MUN53_05925</name>
</gene>
<reference evidence="2 3" key="1">
    <citation type="submission" date="2022-03" db="EMBL/GenBank/DDBJ databases">
        <title>Parabacteroides sp. nov. isolated from swine feces.</title>
        <authorList>
            <person name="Bak J.E."/>
        </authorList>
    </citation>
    <scope>NUCLEOTIDE SEQUENCE [LARGE SCALE GENOMIC DNA]</scope>
    <source>
        <strain evidence="2 3">AGMB00274</strain>
    </source>
</reference>
<dbReference type="InterPro" id="IPR029063">
    <property type="entry name" value="SAM-dependent_MTases_sf"/>
</dbReference>
<dbReference type="Gene3D" id="3.40.50.150">
    <property type="entry name" value="Vaccinia Virus protein VP39"/>
    <property type="match status" value="1"/>
</dbReference>
<keyword evidence="3" id="KW-1185">Reference proteome</keyword>
<dbReference type="Pfam" id="PF08241">
    <property type="entry name" value="Methyltransf_11"/>
    <property type="match status" value="1"/>
</dbReference>
<evidence type="ECO:0000259" key="1">
    <source>
        <dbReference type="Pfam" id="PF08241"/>
    </source>
</evidence>